<evidence type="ECO:0000256" key="10">
    <source>
        <dbReference type="ARBA" id="ARBA00022628"/>
    </source>
</evidence>
<dbReference type="CDD" id="cd00740">
    <property type="entry name" value="MeTr"/>
    <property type="match status" value="1"/>
</dbReference>
<dbReference type="InterPro" id="IPR000489">
    <property type="entry name" value="Pterin-binding_dom"/>
</dbReference>
<evidence type="ECO:0000256" key="3">
    <source>
        <dbReference type="ARBA" id="ARBA00001956"/>
    </source>
</evidence>
<evidence type="ECO:0000313" key="29">
    <source>
        <dbReference type="EMBL" id="GLJ62952.1"/>
    </source>
</evidence>
<evidence type="ECO:0000256" key="18">
    <source>
        <dbReference type="ARBA" id="ARBA00025552"/>
    </source>
</evidence>
<evidence type="ECO:0000256" key="11">
    <source>
        <dbReference type="ARBA" id="ARBA00022679"/>
    </source>
</evidence>
<feature type="binding site" description="axial binding residue" evidence="21">
    <location>
        <position position="760"/>
    </location>
    <ligand>
        <name>methylcob(III)alamin</name>
        <dbReference type="ChEBI" id="CHEBI:28115"/>
    </ligand>
    <ligandPart>
        <name>Co</name>
        <dbReference type="ChEBI" id="CHEBI:27638"/>
    </ligandPart>
</feature>
<evidence type="ECO:0000256" key="6">
    <source>
        <dbReference type="ARBA" id="ARBA00012032"/>
    </source>
</evidence>
<dbReference type="Pfam" id="PF02310">
    <property type="entry name" value="B12-binding"/>
    <property type="match status" value="1"/>
</dbReference>
<feature type="binding site" evidence="22">
    <location>
        <position position="863"/>
    </location>
    <ligand>
        <name>methylcob(III)alamin</name>
        <dbReference type="ChEBI" id="CHEBI:28115"/>
    </ligand>
</feature>
<dbReference type="CDD" id="cd02069">
    <property type="entry name" value="methionine_synthase_B12_BD"/>
    <property type="match status" value="1"/>
</dbReference>
<evidence type="ECO:0000256" key="2">
    <source>
        <dbReference type="ARBA" id="ARBA00001947"/>
    </source>
</evidence>
<protein>
    <recommendedName>
        <fullName evidence="7 19">Methionine synthase</fullName>
        <ecNumber evidence="6 19">2.1.1.13</ecNumber>
    </recommendedName>
    <alternativeName>
        <fullName evidence="20">5-methyltetrahydrofolate--homocysteine methyltransferase</fullName>
    </alternativeName>
</protein>
<dbReference type="GO" id="GO:0008705">
    <property type="term" value="F:methionine synthase activity"/>
    <property type="evidence" value="ECO:0007669"/>
    <property type="project" value="UniProtKB-UniRule"/>
</dbReference>
<sequence>MPTPSLRHPLDIDGIPYAPRAQALRDALATRVVIADGAMGTMLQRYEPTLDDYQGLEGCNEILNVSRPDMVGRIHDDYLATGIDAIETNTFGANWSNLSDYDIDDRIHELAEAGARIARERVDAAEAADGRMRWVLGSMGPGTKLPSLGHTTYAHLKETFAQQAEGLIDGGADALLIETSQDLLQTKAAVNACKQAIVARGIRLPIFVEVTVETTGTMLMGSEIGAALTALAPLGVDAIGLNCATGPQEMSEHLRHLSKHSPVTVMCMPNAGLPVLTADGAHYPLTPAELATAHEQFVREFGLGLVGGCCGTTPEHMQAVVDRLRGASAAERSAQIEPGVASLYQHVPFDQDASYLAIGERTNANGSKAFREAMLEGRWDDCVEIARSQIRVGAHLLDVCVDYVGRDGVADIREIVSRFASASTLPLVVDSTEPAVIQAGLELIGGRPVVNSVNYEDGDGPTSRFGRIMPLVKEHGAAVIALTIDEQGQARTAEDKLRIASRLVDELVGEWGMKVSDIIVDCLTFPIATGQEETRRDAIETIEAIRALVAKYPGIHTTLGVSNVSFGLNPAARSVLNSVFLHEASQAGLDSGIIDAAKIVPLASIPEEQRQVALDLVWDRRAYDADGTLTYDPLARMLDLFAGVDSAALRDQRAAELAALPTGERLQRRIIDGELKGLEEDLDLARAEGMTALGIINDHLLEGMKVVGERFGSGQMQLPFVLQSAEVMKTAVALLEPHMEKSDDAGKGRIVLATVRGDVHDIGKNLVDIILTNNGYEVINLGIKQPIADIIAAAEEHDADVIGMSGLLVKSTVVMKENLEELQARGLARRWPVILGGAALTRAYVEDDLASLFEGEVRYAKDAFEGLALMEPLVAIARGASPDEVGLPPLKKRIHRKGAALTLTEPESMPERSDVAADNPVPAPPFWGTRIVRGIALADFAAFLDERATFMGQWGLKPGRGDDGLSYEQLVEREGRPRLRYWLDRILAEGMLDPSVAYGYFPVVSEGDDLVVLHHGEDPDGRIGRAGLLAPDGGSGGSVGSDRLRFHFPRQRRDRHLCLSDFVRARASGEVDVLPVQLVTAGARIDEVTARMFAENRYRDYYELNGLVMQLTEALAEFWHARIRDELGFSAEDPTSTEGLFKLEYRGARFSLGYPACPDMEDRRKVVELLRPERMGVELSEELQLHPEQSTDAFVFHHPEAKYFSV</sequence>
<dbReference type="FunFam" id="3.20.20.330:FF:000001">
    <property type="entry name" value="Methionine synthase"/>
    <property type="match status" value="1"/>
</dbReference>
<dbReference type="SUPFAM" id="SSF52242">
    <property type="entry name" value="Cobalamin (vitamin B12)-binding domain"/>
    <property type="match status" value="1"/>
</dbReference>
<keyword evidence="30" id="KW-1185">Reference proteome</keyword>
<dbReference type="InterPro" id="IPR003759">
    <property type="entry name" value="Cbl-bd_cap"/>
</dbReference>
<dbReference type="Proteomes" id="UP001142462">
    <property type="component" value="Unassembled WGS sequence"/>
</dbReference>
<reference evidence="29" key="2">
    <citation type="submission" date="2023-01" db="EMBL/GenBank/DDBJ databases">
        <authorList>
            <person name="Sun Q."/>
            <person name="Evtushenko L."/>
        </authorList>
    </citation>
    <scope>NUCLEOTIDE SEQUENCE</scope>
    <source>
        <strain evidence="29">VKM Ac-1020</strain>
    </source>
</reference>
<dbReference type="PANTHER" id="PTHR45833:SF1">
    <property type="entry name" value="METHIONINE SYNTHASE"/>
    <property type="match status" value="1"/>
</dbReference>
<keyword evidence="9 20" id="KW-0028">Amino-acid biosynthesis</keyword>
<comment type="function">
    <text evidence="18 20">Catalyzes the transfer of a methyl group from methyl-cobalamin to homocysteine, yielding enzyme-bound cob(I)alamin and methionine. Subsequently, remethylates the cofactor using methyltetrahydrofolate.</text>
</comment>
<evidence type="ECO:0000256" key="15">
    <source>
        <dbReference type="ARBA" id="ARBA00022833"/>
    </source>
</evidence>
<dbReference type="SUPFAM" id="SSF56507">
    <property type="entry name" value="Methionine synthase activation domain-like"/>
    <property type="match status" value="1"/>
</dbReference>
<dbReference type="InterPro" id="IPR003726">
    <property type="entry name" value="HCY_dom"/>
</dbReference>
<dbReference type="GO" id="GO:0050667">
    <property type="term" value="P:homocysteine metabolic process"/>
    <property type="evidence" value="ECO:0007669"/>
    <property type="project" value="TreeGrafter"/>
</dbReference>
<comment type="cofactor">
    <cofactor evidence="3 20 21">
        <name>methylcob(III)alamin</name>
        <dbReference type="ChEBI" id="CHEBI:28115"/>
    </cofactor>
</comment>
<dbReference type="InterPro" id="IPR037010">
    <property type="entry name" value="VitB12-dep_Met_synth_activ_sf"/>
</dbReference>
<evidence type="ECO:0000259" key="26">
    <source>
        <dbReference type="PROSITE" id="PS50974"/>
    </source>
</evidence>
<feature type="binding site" evidence="21 23">
    <location>
        <position position="310"/>
    </location>
    <ligand>
        <name>Zn(2+)</name>
        <dbReference type="ChEBI" id="CHEBI:29105"/>
    </ligand>
</feature>
<dbReference type="SUPFAM" id="SSF47644">
    <property type="entry name" value="Methionine synthase domain"/>
    <property type="match status" value="1"/>
</dbReference>
<keyword evidence="15 20" id="KW-0862">Zinc</keyword>
<dbReference type="SMART" id="SM01018">
    <property type="entry name" value="B12-binding_2"/>
    <property type="match status" value="1"/>
</dbReference>
<dbReference type="InterPro" id="IPR006158">
    <property type="entry name" value="Cobalamin-bd"/>
</dbReference>
<feature type="domain" description="Pterin-binding" evidence="25">
    <location>
        <begin position="355"/>
        <end position="613"/>
    </location>
</feature>
<dbReference type="GO" id="GO:0005829">
    <property type="term" value="C:cytosol"/>
    <property type="evidence" value="ECO:0007669"/>
    <property type="project" value="TreeGrafter"/>
</dbReference>
<evidence type="ECO:0000256" key="17">
    <source>
        <dbReference type="ARBA" id="ARBA00023285"/>
    </source>
</evidence>
<feature type="binding site" evidence="21 23">
    <location>
        <position position="309"/>
    </location>
    <ligand>
        <name>Zn(2+)</name>
        <dbReference type="ChEBI" id="CHEBI:29105"/>
    </ligand>
</feature>
<feature type="binding site" evidence="22">
    <location>
        <begin position="1203"/>
        <end position="1204"/>
    </location>
    <ligand>
        <name>S-adenosyl-L-methionine</name>
        <dbReference type="ChEBI" id="CHEBI:59789"/>
    </ligand>
</feature>
<comment type="similarity">
    <text evidence="5">Belongs to the vitamin-B12 dependent methionine synthase family.</text>
</comment>
<dbReference type="NCBIfam" id="TIGR02082">
    <property type="entry name" value="metH"/>
    <property type="match status" value="1"/>
</dbReference>
<evidence type="ECO:0000256" key="1">
    <source>
        <dbReference type="ARBA" id="ARBA00001700"/>
    </source>
</evidence>
<dbReference type="PROSITE" id="PS50974">
    <property type="entry name" value="ADOMET_ACTIVATION"/>
    <property type="match status" value="1"/>
</dbReference>
<dbReference type="Pfam" id="PF02965">
    <property type="entry name" value="Met_synt_B12"/>
    <property type="match status" value="1"/>
</dbReference>
<keyword evidence="13 20" id="KW-0479">Metal-binding</keyword>
<feature type="domain" description="B12-binding N-terminal" evidence="28">
    <location>
        <begin position="653"/>
        <end position="747"/>
    </location>
</feature>
<reference evidence="29" key="1">
    <citation type="journal article" date="2014" name="Int. J. Syst. Evol. Microbiol.">
        <title>Complete genome sequence of Corynebacterium casei LMG S-19264T (=DSM 44701T), isolated from a smear-ripened cheese.</title>
        <authorList>
            <consortium name="US DOE Joint Genome Institute (JGI-PGF)"/>
            <person name="Walter F."/>
            <person name="Albersmeier A."/>
            <person name="Kalinowski J."/>
            <person name="Ruckert C."/>
        </authorList>
    </citation>
    <scope>NUCLEOTIDE SEQUENCE</scope>
    <source>
        <strain evidence="29">VKM Ac-1020</strain>
    </source>
</reference>
<comment type="domain">
    <text evidence="20">Modular enzyme with four functionally distinct domains. The isolated Hcy-binding domain catalyzes methyl transfer from free methylcobalamin to homocysteine. The Hcy-binding domain in association with the pterin-binding domain catalyzes the methylation of cob(I)alamin by methyltetrahydrofolate and the methylation of homocysteine. The B12-binding domain binds the cofactor. The AdoMet activation domain binds S-adenosyl-L-methionine. Under aerobic conditions cob(I)alamin can be converted to inactive cob(II)alamin. Reductive methylation by S-adenosyl-L-methionine and flavodoxin regenerates methylcobalamin.</text>
</comment>
<dbReference type="Gene3D" id="3.20.20.20">
    <property type="entry name" value="Dihydropteroate synthase-like"/>
    <property type="match status" value="1"/>
</dbReference>
<feature type="binding site" evidence="22">
    <location>
        <begin position="757"/>
        <end position="761"/>
    </location>
    <ligand>
        <name>methylcob(III)alamin</name>
        <dbReference type="ChEBI" id="CHEBI:28115"/>
    </ligand>
</feature>
<name>A0A9W6LXY7_9MICO</name>
<evidence type="ECO:0000256" key="13">
    <source>
        <dbReference type="ARBA" id="ARBA00022723"/>
    </source>
</evidence>
<dbReference type="InterPro" id="IPR011822">
    <property type="entry name" value="MetH"/>
</dbReference>
<dbReference type="InterPro" id="IPR036589">
    <property type="entry name" value="HCY_dom_sf"/>
</dbReference>
<dbReference type="SUPFAM" id="SSF82282">
    <property type="entry name" value="Homocysteine S-methyltransferase"/>
    <property type="match status" value="1"/>
</dbReference>
<dbReference type="InterPro" id="IPR033706">
    <property type="entry name" value="Met_synthase_B12-bd"/>
</dbReference>
<dbReference type="PROSITE" id="PS51332">
    <property type="entry name" value="B12_BINDING"/>
    <property type="match status" value="1"/>
</dbReference>
<feature type="domain" description="AdoMet activation" evidence="26">
    <location>
        <begin position="898"/>
        <end position="1206"/>
    </location>
</feature>
<dbReference type="FunFam" id="3.40.50.280:FF:000004">
    <property type="entry name" value="Methionine synthase"/>
    <property type="match status" value="1"/>
</dbReference>
<evidence type="ECO:0000259" key="24">
    <source>
        <dbReference type="PROSITE" id="PS50970"/>
    </source>
</evidence>
<evidence type="ECO:0000256" key="7">
    <source>
        <dbReference type="ARBA" id="ARBA00013998"/>
    </source>
</evidence>
<gene>
    <name evidence="29" type="ORF">GCM10017576_30830</name>
</gene>
<dbReference type="GO" id="GO:0032259">
    <property type="term" value="P:methylation"/>
    <property type="evidence" value="ECO:0007669"/>
    <property type="project" value="UniProtKB-KW"/>
</dbReference>
<dbReference type="Pfam" id="PF00809">
    <property type="entry name" value="Pterin_bind"/>
    <property type="match status" value="1"/>
</dbReference>
<feature type="domain" description="Hcy-binding" evidence="24">
    <location>
        <begin position="21"/>
        <end position="324"/>
    </location>
</feature>
<keyword evidence="14" id="KW-0677">Repeat</keyword>
<dbReference type="FunFam" id="1.10.1240.10:FF:000002">
    <property type="entry name" value="Methionine synthase"/>
    <property type="match status" value="1"/>
</dbReference>
<evidence type="ECO:0000256" key="9">
    <source>
        <dbReference type="ARBA" id="ARBA00022605"/>
    </source>
</evidence>
<evidence type="ECO:0000256" key="5">
    <source>
        <dbReference type="ARBA" id="ARBA00010398"/>
    </source>
</evidence>
<dbReference type="InterPro" id="IPR004223">
    <property type="entry name" value="VitB12-dep_Met_synth_activ_dom"/>
</dbReference>
<feature type="binding site" evidence="22">
    <location>
        <position position="945"/>
    </location>
    <ligand>
        <name>S-adenosyl-L-methionine</name>
        <dbReference type="ChEBI" id="CHEBI:59789"/>
    </ligand>
</feature>
<evidence type="ECO:0000256" key="21">
    <source>
        <dbReference type="PIRSR" id="PIRSR000381-1"/>
    </source>
</evidence>
<evidence type="ECO:0000256" key="14">
    <source>
        <dbReference type="ARBA" id="ARBA00022737"/>
    </source>
</evidence>
<dbReference type="InterPro" id="IPR036594">
    <property type="entry name" value="Meth_synthase_dom"/>
</dbReference>
<dbReference type="PROSITE" id="PS51337">
    <property type="entry name" value="B12_BINDING_NTER"/>
    <property type="match status" value="1"/>
</dbReference>
<feature type="domain" description="B12-binding" evidence="27">
    <location>
        <begin position="747"/>
        <end position="884"/>
    </location>
</feature>
<dbReference type="PROSITE" id="PS50972">
    <property type="entry name" value="PTERIN_BINDING"/>
    <property type="match status" value="1"/>
</dbReference>
<evidence type="ECO:0000256" key="4">
    <source>
        <dbReference type="ARBA" id="ARBA00005178"/>
    </source>
</evidence>
<evidence type="ECO:0000259" key="25">
    <source>
        <dbReference type="PROSITE" id="PS50972"/>
    </source>
</evidence>
<dbReference type="EMBL" id="BSEJ01000020">
    <property type="protein sequence ID" value="GLJ62952.1"/>
    <property type="molecule type" value="Genomic_DNA"/>
</dbReference>
<keyword evidence="8 20" id="KW-0489">Methyltransferase</keyword>
<dbReference type="Gene3D" id="3.40.50.280">
    <property type="entry name" value="Cobalamin-binding domain"/>
    <property type="match status" value="1"/>
</dbReference>
<comment type="catalytic activity">
    <reaction evidence="1 20">
        <text>(6S)-5-methyl-5,6,7,8-tetrahydrofolate + L-homocysteine = (6S)-5,6,7,8-tetrahydrofolate + L-methionine</text>
        <dbReference type="Rhea" id="RHEA:11172"/>
        <dbReference type="ChEBI" id="CHEBI:18608"/>
        <dbReference type="ChEBI" id="CHEBI:57453"/>
        <dbReference type="ChEBI" id="CHEBI:57844"/>
        <dbReference type="ChEBI" id="CHEBI:58199"/>
        <dbReference type="EC" id="2.1.1.13"/>
    </reaction>
</comment>
<evidence type="ECO:0000256" key="12">
    <source>
        <dbReference type="ARBA" id="ARBA00022691"/>
    </source>
</evidence>
<dbReference type="RefSeq" id="WP_271174628.1">
    <property type="nucleotide sequence ID" value="NZ_BSEJ01000020.1"/>
</dbReference>
<evidence type="ECO:0000259" key="28">
    <source>
        <dbReference type="PROSITE" id="PS51337"/>
    </source>
</evidence>
<dbReference type="Gene3D" id="1.10.1240.10">
    <property type="entry name" value="Methionine synthase domain"/>
    <property type="match status" value="1"/>
</dbReference>
<dbReference type="InterPro" id="IPR011005">
    <property type="entry name" value="Dihydropteroate_synth-like_sf"/>
</dbReference>
<dbReference type="Pfam" id="PF02574">
    <property type="entry name" value="S-methyl_trans"/>
    <property type="match status" value="1"/>
</dbReference>
<dbReference type="Pfam" id="PF02607">
    <property type="entry name" value="B12-binding_2"/>
    <property type="match status" value="1"/>
</dbReference>
<dbReference type="FunFam" id="3.20.20.20:FF:000007">
    <property type="entry name" value="Methionine synthase"/>
    <property type="match status" value="1"/>
</dbReference>
<comment type="cofactor">
    <cofactor evidence="2 20 23">
        <name>Zn(2+)</name>
        <dbReference type="ChEBI" id="CHEBI:29105"/>
    </cofactor>
</comment>
<evidence type="ECO:0000313" key="30">
    <source>
        <dbReference type="Proteomes" id="UP001142462"/>
    </source>
</evidence>
<dbReference type="AlphaFoldDB" id="A0A9W6LXY7"/>
<dbReference type="GO" id="GO:0046653">
    <property type="term" value="P:tetrahydrofolate metabolic process"/>
    <property type="evidence" value="ECO:0007669"/>
    <property type="project" value="TreeGrafter"/>
</dbReference>
<keyword evidence="17 20" id="KW-0170">Cobalt</keyword>
<feature type="binding site" evidence="21 23">
    <location>
        <position position="243"/>
    </location>
    <ligand>
        <name>Zn(2+)</name>
        <dbReference type="ChEBI" id="CHEBI:29105"/>
    </ligand>
</feature>
<organism evidence="29 30">
    <name type="scientific">Microbacterium barkeri</name>
    <dbReference type="NCBI Taxonomy" id="33917"/>
    <lineage>
        <taxon>Bacteria</taxon>
        <taxon>Bacillati</taxon>
        <taxon>Actinomycetota</taxon>
        <taxon>Actinomycetes</taxon>
        <taxon>Micrococcales</taxon>
        <taxon>Microbacteriaceae</taxon>
        <taxon>Microbacterium</taxon>
    </lineage>
</organism>
<dbReference type="GO" id="GO:0031419">
    <property type="term" value="F:cobalamin binding"/>
    <property type="evidence" value="ECO:0007669"/>
    <property type="project" value="UniProtKB-UniRule"/>
</dbReference>
<evidence type="ECO:0000256" key="23">
    <source>
        <dbReference type="PROSITE-ProRule" id="PRU00333"/>
    </source>
</evidence>
<evidence type="ECO:0000256" key="19">
    <source>
        <dbReference type="NCBIfam" id="TIGR02082"/>
    </source>
</evidence>
<evidence type="ECO:0000256" key="20">
    <source>
        <dbReference type="PIRNR" id="PIRNR000381"/>
    </source>
</evidence>
<dbReference type="InterPro" id="IPR050554">
    <property type="entry name" value="Met_Synthase/Corrinoid"/>
</dbReference>
<dbReference type="PANTHER" id="PTHR45833">
    <property type="entry name" value="METHIONINE SYNTHASE"/>
    <property type="match status" value="1"/>
</dbReference>
<dbReference type="PROSITE" id="PS50970">
    <property type="entry name" value="HCY"/>
    <property type="match status" value="1"/>
</dbReference>
<feature type="binding site" evidence="22">
    <location>
        <position position="805"/>
    </location>
    <ligand>
        <name>methylcob(III)alamin</name>
        <dbReference type="ChEBI" id="CHEBI:28115"/>
    </ligand>
</feature>
<dbReference type="EC" id="2.1.1.13" evidence="6 19"/>
<comment type="caution">
    <text evidence="29">The sequence shown here is derived from an EMBL/GenBank/DDBJ whole genome shotgun (WGS) entry which is preliminary data.</text>
</comment>
<feature type="binding site" evidence="22">
    <location>
        <position position="1149"/>
    </location>
    <ligand>
        <name>S-adenosyl-L-methionine</name>
        <dbReference type="ChEBI" id="CHEBI:59789"/>
    </ligand>
</feature>
<keyword evidence="16 20" id="KW-0486">Methionine biosynthesis</keyword>
<dbReference type="SUPFAM" id="SSF51717">
    <property type="entry name" value="Dihydropteroate synthetase-like"/>
    <property type="match status" value="1"/>
</dbReference>
<evidence type="ECO:0000256" key="16">
    <source>
        <dbReference type="ARBA" id="ARBA00023167"/>
    </source>
</evidence>
<comment type="pathway">
    <text evidence="4 20">Amino-acid biosynthesis; L-methionine biosynthesis via de novo pathway; L-methionine from L-homocysteine (MetH route): step 1/1.</text>
</comment>
<dbReference type="Gene3D" id="3.20.20.330">
    <property type="entry name" value="Homocysteine-binding-like domain"/>
    <property type="match status" value="1"/>
</dbReference>
<keyword evidence="10 20" id="KW-0846">Cobalamin</keyword>
<proteinExistence type="inferred from homology"/>
<dbReference type="GO" id="GO:0008270">
    <property type="term" value="F:zinc ion binding"/>
    <property type="evidence" value="ECO:0007669"/>
    <property type="project" value="UniProtKB-UniRule"/>
</dbReference>
<evidence type="ECO:0000256" key="8">
    <source>
        <dbReference type="ARBA" id="ARBA00022603"/>
    </source>
</evidence>
<dbReference type="InterPro" id="IPR036724">
    <property type="entry name" value="Cobalamin-bd_sf"/>
</dbReference>
<accession>A0A9W6LXY7</accession>
<evidence type="ECO:0000259" key="27">
    <source>
        <dbReference type="PROSITE" id="PS51332"/>
    </source>
</evidence>
<keyword evidence="11 20" id="KW-0808">Transferase</keyword>
<keyword evidence="12 20" id="KW-0949">S-adenosyl-L-methionine</keyword>
<dbReference type="Gene3D" id="3.10.196.10">
    <property type="entry name" value="Vitamin B12-dependent methionine synthase, activation domain"/>
    <property type="match status" value="1"/>
</dbReference>
<evidence type="ECO:0000256" key="22">
    <source>
        <dbReference type="PIRSR" id="PIRSR000381-2"/>
    </source>
</evidence>
<dbReference type="PIRSF" id="PIRSF000381">
    <property type="entry name" value="MetH"/>
    <property type="match status" value="1"/>
</dbReference>